<keyword evidence="3" id="KW-0326">Glycosidase</keyword>
<evidence type="ECO:0000259" key="4">
    <source>
        <dbReference type="Pfam" id="PF00703"/>
    </source>
</evidence>
<dbReference type="PANTHER" id="PTHR42732">
    <property type="entry name" value="BETA-GALACTOSIDASE"/>
    <property type="match status" value="1"/>
</dbReference>
<dbReference type="SUPFAM" id="SSF51445">
    <property type="entry name" value="(Trans)glycosidases"/>
    <property type="match status" value="1"/>
</dbReference>
<dbReference type="InterPro" id="IPR023232">
    <property type="entry name" value="Glyco_hydro_2_AS"/>
</dbReference>
<dbReference type="PRINTS" id="PR00132">
    <property type="entry name" value="GLHYDRLASE2"/>
</dbReference>
<gene>
    <name evidence="9" type="ORF">EO081_06955</name>
</gene>
<feature type="domain" description="Glycoside hydrolase family 2 catalytic" evidence="5">
    <location>
        <begin position="348"/>
        <end position="423"/>
    </location>
</feature>
<dbReference type="EMBL" id="SDPT01000001">
    <property type="protein sequence ID" value="RXZ35352.1"/>
    <property type="molecule type" value="Genomic_DNA"/>
</dbReference>
<evidence type="ECO:0000259" key="7">
    <source>
        <dbReference type="Pfam" id="PF18565"/>
    </source>
</evidence>
<comment type="similarity">
    <text evidence="1">Belongs to the glycosyl hydrolase 2 family.</text>
</comment>
<dbReference type="AlphaFoldDB" id="A0A4Q2J1V9"/>
<dbReference type="Pfam" id="PF00703">
    <property type="entry name" value="Glyco_hydro_2"/>
    <property type="match status" value="1"/>
</dbReference>
<evidence type="ECO:0000256" key="2">
    <source>
        <dbReference type="ARBA" id="ARBA00022801"/>
    </source>
</evidence>
<dbReference type="OrthoDB" id="9758603at2"/>
<dbReference type="InterPro" id="IPR008979">
    <property type="entry name" value="Galactose-bd-like_sf"/>
</dbReference>
<dbReference type="Pfam" id="PF02836">
    <property type="entry name" value="Glyco_hydro_2_C"/>
    <property type="match status" value="2"/>
</dbReference>
<feature type="domain" description="Glycoside hydrolase family 2 immunoglobulin-like beta-sandwich" evidence="4">
    <location>
        <begin position="237"/>
        <end position="341"/>
    </location>
</feature>
<evidence type="ECO:0000256" key="1">
    <source>
        <dbReference type="ARBA" id="ARBA00007401"/>
    </source>
</evidence>
<accession>A0A4Q2J1V9</accession>
<dbReference type="InterPro" id="IPR013783">
    <property type="entry name" value="Ig-like_fold"/>
</dbReference>
<feature type="domain" description="Beta-mannosidase-like galactose-binding" evidence="8">
    <location>
        <begin position="117"/>
        <end position="208"/>
    </location>
</feature>
<dbReference type="SUPFAM" id="SSF49303">
    <property type="entry name" value="beta-Galactosidase/glucuronidase domain"/>
    <property type="match status" value="1"/>
</dbReference>
<dbReference type="PROSITE" id="PS00608">
    <property type="entry name" value="GLYCOSYL_HYDROL_F2_2"/>
    <property type="match status" value="1"/>
</dbReference>
<reference evidence="9 10" key="1">
    <citation type="submission" date="2019-01" db="EMBL/GenBank/DDBJ databases">
        <title>Sphingomonas mucosissima sp. nov. and Sphingomonas desiccabilis sp. nov., from biological soil crusts in the Colorado Plateau, USA.</title>
        <authorList>
            <person name="Zhu D."/>
        </authorList>
    </citation>
    <scope>NUCLEOTIDE SEQUENCE [LARGE SCALE GENOMIC DNA]</scope>
    <source>
        <strain evidence="9 10">CP1D</strain>
    </source>
</reference>
<comment type="caution">
    <text evidence="9">The sequence shown here is derived from an EMBL/GenBank/DDBJ whole genome shotgun (WGS) entry which is preliminary data.</text>
</comment>
<name>A0A4Q2J1V9_9SPHN</name>
<dbReference type="Pfam" id="PF18565">
    <property type="entry name" value="Glyco_hydro2_C5"/>
    <property type="match status" value="1"/>
</dbReference>
<dbReference type="Pfam" id="PF16355">
    <property type="entry name" value="DUF4982"/>
    <property type="match status" value="1"/>
</dbReference>
<feature type="domain" description="Glycoside hydrolase family 2 catalytic" evidence="5">
    <location>
        <begin position="430"/>
        <end position="585"/>
    </location>
</feature>
<evidence type="ECO:0000259" key="8">
    <source>
        <dbReference type="Pfam" id="PF22666"/>
    </source>
</evidence>
<evidence type="ECO:0000256" key="3">
    <source>
        <dbReference type="ARBA" id="ARBA00023295"/>
    </source>
</evidence>
<dbReference type="InterPro" id="IPR051913">
    <property type="entry name" value="GH2_Domain-Containing"/>
</dbReference>
<dbReference type="InterPro" id="IPR006103">
    <property type="entry name" value="Glyco_hydro_2_cat"/>
</dbReference>
<dbReference type="InterPro" id="IPR032311">
    <property type="entry name" value="DUF4982"/>
</dbReference>
<dbReference type="GO" id="GO:0004553">
    <property type="term" value="F:hydrolase activity, hydrolyzing O-glycosyl compounds"/>
    <property type="evidence" value="ECO:0007669"/>
    <property type="project" value="InterPro"/>
</dbReference>
<dbReference type="Gene3D" id="2.60.120.260">
    <property type="entry name" value="Galactose-binding domain-like"/>
    <property type="match status" value="1"/>
</dbReference>
<dbReference type="GO" id="GO:0005975">
    <property type="term" value="P:carbohydrate metabolic process"/>
    <property type="evidence" value="ECO:0007669"/>
    <property type="project" value="InterPro"/>
</dbReference>
<dbReference type="Gene3D" id="3.20.20.80">
    <property type="entry name" value="Glycosidases"/>
    <property type="match status" value="1"/>
</dbReference>
<dbReference type="InterPro" id="IPR040605">
    <property type="entry name" value="Glyco_hydro2_dom5"/>
</dbReference>
<dbReference type="InterPro" id="IPR017853">
    <property type="entry name" value="GH"/>
</dbReference>
<keyword evidence="10" id="KW-1185">Reference proteome</keyword>
<evidence type="ECO:0000313" key="10">
    <source>
        <dbReference type="Proteomes" id="UP000292347"/>
    </source>
</evidence>
<organism evidence="9 10">
    <name type="scientific">Sphingomonas desiccabilis</name>
    <dbReference type="NCBI Taxonomy" id="429134"/>
    <lineage>
        <taxon>Bacteria</taxon>
        <taxon>Pseudomonadati</taxon>
        <taxon>Pseudomonadota</taxon>
        <taxon>Alphaproteobacteria</taxon>
        <taxon>Sphingomonadales</taxon>
        <taxon>Sphingomonadaceae</taxon>
        <taxon>Sphingomonas</taxon>
    </lineage>
</organism>
<dbReference type="Gene3D" id="2.60.40.10">
    <property type="entry name" value="Immunoglobulins"/>
    <property type="match status" value="3"/>
</dbReference>
<dbReference type="SUPFAM" id="SSF49785">
    <property type="entry name" value="Galactose-binding domain-like"/>
    <property type="match status" value="1"/>
</dbReference>
<evidence type="ECO:0000313" key="9">
    <source>
        <dbReference type="EMBL" id="RXZ35352.1"/>
    </source>
</evidence>
<feature type="domain" description="Glycoside hydrolase family 2" evidence="7">
    <location>
        <begin position="715"/>
        <end position="815"/>
    </location>
</feature>
<dbReference type="InterPro" id="IPR006101">
    <property type="entry name" value="Glyco_hydro_2"/>
</dbReference>
<dbReference type="Pfam" id="PF22666">
    <property type="entry name" value="Glyco_hydro_2_N2"/>
    <property type="match status" value="1"/>
</dbReference>
<dbReference type="InterPro" id="IPR048230">
    <property type="entry name" value="GalA-like"/>
</dbReference>
<dbReference type="PANTHER" id="PTHR42732:SF1">
    <property type="entry name" value="BETA-MANNOSIDASE"/>
    <property type="match status" value="1"/>
</dbReference>
<dbReference type="InterPro" id="IPR006102">
    <property type="entry name" value="Ig-like_GH2"/>
</dbReference>
<dbReference type="NCBIfam" id="NF041462">
    <property type="entry name" value="GalA"/>
    <property type="match status" value="1"/>
</dbReference>
<sequence length="966" mass="105308">MHRRQLLAGGAGLGALIATNPQRALAAPAKRLGHDGFPMPQPARTLPQPLLVQDPSRTLLERGWRFHEGDVVPPMPDTHNATYLSVKAGNALGAAAVAFDDSDWHEVRLPHDWAAAQPFVETANVSQGYRPRGIAWYRRTLQLDPADRGKTIELHFDGIATNATVWVNGSTVAHNWSGYNSVHIDLTPFARFGDEANVIAIRVDANAMEGWWYEGAGLYRHAWLVRRAPVAIVTDGVHCDPRRGDDGRWHVPVAATLANTGREPATVTVEALLLDGEGKTAASGCTEAIVPVLQQAEAALKLDAGNPALWSVETPALYTVVTRVLRDGAPVDERRTPIGFRTIRFDADRGFFLNDRPVKLKGVCLHQDHAGVGVAVPDALIAWRLERLKAMGCNAIRCTHNAPNAELLDLCDRMGFLVMDENRHFNPAPDYMDQLEWLVRRDRNHPSVILWSVFNEEPMQGTEAGVEMVRRMAATVHRLDGARPVTAAMNGSFYDPVNVSTVVDVMGFNYYQADYDRFHQLNPTKPITSSEDTSAFETRGAYESIPAGHVITSYDKEAASWGGTHRDTWREIAKRPFVAGGFVWTGFDYHGEPTPYDWPTIASFFGILDLCGFPKTAFDIHRAHWIDDAAVVGIAPHWTWPGREGQTIPVFVSSNAETVLLRLNGRDLGVQKVDRIMGNEWQVPYQPGRIEALAMRGGKVVATAVHETAGAPVALRLTPARTVMAGDGEDVQPITVDAVDARGRHVPTVNRMTQFTVEGAEIIGVGNGDPNSHEPEQGDRRSLFNGLAQLIVRAAPGKGSITLRATADGLAPARLTIRRLATQVPPQVPVTPPTMTIAEWRRSPAMAERPDPSIAPPDGDNNSWAFLRSGTPTRPEPSAGWRVYRAAFRPWKRVGAEGGTIRFDSIGGTAELWLDGRKLATKEAAAPGPLTADIPAGTGPRRIALLVSAPADAPSGILGRVSVTTR</sequence>
<dbReference type="InterPro" id="IPR054593">
    <property type="entry name" value="Beta-mannosidase-like_N2"/>
</dbReference>
<evidence type="ECO:0000259" key="5">
    <source>
        <dbReference type="Pfam" id="PF02836"/>
    </source>
</evidence>
<protein>
    <submittedName>
        <fullName evidence="9">Glycoside hydrolase family 2 protein</fullName>
    </submittedName>
</protein>
<dbReference type="RefSeq" id="WP_129341121.1">
    <property type="nucleotide sequence ID" value="NZ_JACIDD010000001.1"/>
</dbReference>
<keyword evidence="2 9" id="KW-0378">Hydrolase</keyword>
<feature type="domain" description="DUF4982" evidence="6">
    <location>
        <begin position="645"/>
        <end position="702"/>
    </location>
</feature>
<dbReference type="Proteomes" id="UP000292347">
    <property type="component" value="Unassembled WGS sequence"/>
</dbReference>
<dbReference type="InterPro" id="IPR036156">
    <property type="entry name" value="Beta-gal/glucu_dom_sf"/>
</dbReference>
<proteinExistence type="inferred from homology"/>
<evidence type="ECO:0000259" key="6">
    <source>
        <dbReference type="Pfam" id="PF16355"/>
    </source>
</evidence>